<keyword evidence="4" id="KW-0539">Nucleus</keyword>
<reference evidence="6" key="1">
    <citation type="submission" date="2022-10" db="EMBL/GenBank/DDBJ databases">
        <authorList>
            <person name="Chen Y."/>
            <person name="Dougan E. K."/>
            <person name="Chan C."/>
            <person name="Rhodes N."/>
            <person name="Thang M."/>
        </authorList>
    </citation>
    <scope>NUCLEOTIDE SEQUENCE</scope>
</reference>
<keyword evidence="8" id="KW-1185">Reference proteome</keyword>
<evidence type="ECO:0000313" key="6">
    <source>
        <dbReference type="EMBL" id="CAI3975416.1"/>
    </source>
</evidence>
<sequence length="504" mass="56473">MAIHGRKAVQLLQDLKRARWLPPFNDKVVKEVVKEIMSDHKEIQRMLAEESEETLENEVLMGLYYLDDLIARNVRCLLAYLNARLEIVEQLRWEVGRLVPDEKLEKLHEAERQYFNRYNDILDKFMKRYVHNCSHPLNLTAYAEAPEDVNIQVRVLRDDPQLDGIVSNDSGLLRLRGGCQMMVKKSDVELLLRAGKVEQVDTCRADVATVEQASIQRAKASRRLRAALLRNGVVPRSSTRSPTRWGSPPPCKTSEASVPAVFPFPEPIPQEIPPRPEIPLIWGLRRFEQPAPIDSKPCGFVFVGPHLSHSRLPFVLGLKGYSKAQINLWVTSVLGPQSPVHLQRPRHDPARATMLAAQLRRETPSGAVMGPSAAELGEVRLNTKPSPEPEGATCRVALCTWMMVAAGRLRILVPVRHVQEVSALALDKPRRVTATCGQAVAGGPRLALAQREAQESPKHFALQRLTGHIAMATLRLLAATDKSPDHNIVPQEIAKKLHCRPLSR</sequence>
<accession>A0A9P1BP44</accession>
<dbReference type="EMBL" id="CAMXCT020000202">
    <property type="protein sequence ID" value="CAL1128791.1"/>
    <property type="molecule type" value="Genomic_DNA"/>
</dbReference>
<dbReference type="PANTHER" id="PTHR12914">
    <property type="entry name" value="PARTNER OF SLD5"/>
    <property type="match status" value="1"/>
</dbReference>
<name>A0A9P1BP44_9DINO</name>
<reference evidence="7 8" key="2">
    <citation type="submission" date="2024-05" db="EMBL/GenBank/DDBJ databases">
        <authorList>
            <person name="Chen Y."/>
            <person name="Shah S."/>
            <person name="Dougan E. K."/>
            <person name="Thang M."/>
            <person name="Chan C."/>
        </authorList>
    </citation>
    <scope>NUCLEOTIDE SEQUENCE [LARGE SCALE GENOMIC DNA]</scope>
</reference>
<evidence type="ECO:0000313" key="7">
    <source>
        <dbReference type="EMBL" id="CAL4762728.1"/>
    </source>
</evidence>
<dbReference type="InterPro" id="IPR021151">
    <property type="entry name" value="GINS_A"/>
</dbReference>
<dbReference type="SUPFAM" id="SSF158573">
    <property type="entry name" value="GINS helical bundle-like"/>
    <property type="match status" value="1"/>
</dbReference>
<dbReference type="PANTHER" id="PTHR12914:SF2">
    <property type="entry name" value="DNA REPLICATION COMPLEX GINS PROTEIN PSF1"/>
    <property type="match status" value="1"/>
</dbReference>
<proteinExistence type="inferred from homology"/>
<evidence type="ECO:0000256" key="4">
    <source>
        <dbReference type="ARBA" id="ARBA00023242"/>
    </source>
</evidence>
<evidence type="ECO:0000313" key="8">
    <source>
        <dbReference type="Proteomes" id="UP001152797"/>
    </source>
</evidence>
<dbReference type="OrthoDB" id="10252587at2759"/>
<evidence type="ECO:0000256" key="3">
    <source>
        <dbReference type="ARBA" id="ARBA00022705"/>
    </source>
</evidence>
<dbReference type="EMBL" id="CAMXCT010000202">
    <property type="protein sequence ID" value="CAI3975416.1"/>
    <property type="molecule type" value="Genomic_DNA"/>
</dbReference>
<evidence type="ECO:0000256" key="2">
    <source>
        <dbReference type="ARBA" id="ARBA00006677"/>
    </source>
</evidence>
<organism evidence="6">
    <name type="scientific">Cladocopium goreaui</name>
    <dbReference type="NCBI Taxonomy" id="2562237"/>
    <lineage>
        <taxon>Eukaryota</taxon>
        <taxon>Sar</taxon>
        <taxon>Alveolata</taxon>
        <taxon>Dinophyceae</taxon>
        <taxon>Suessiales</taxon>
        <taxon>Symbiodiniaceae</taxon>
        <taxon>Cladocopium</taxon>
    </lineage>
</organism>
<dbReference type="InterPro" id="IPR005339">
    <property type="entry name" value="GINS_Psf1"/>
</dbReference>
<evidence type="ECO:0000256" key="1">
    <source>
        <dbReference type="ARBA" id="ARBA00004123"/>
    </source>
</evidence>
<comment type="subcellular location">
    <subcellularLocation>
        <location evidence="1">Nucleus</location>
    </subcellularLocation>
</comment>
<dbReference type="AlphaFoldDB" id="A0A9P1BP44"/>
<dbReference type="Gene3D" id="1.20.58.1030">
    <property type="match status" value="1"/>
</dbReference>
<dbReference type="Pfam" id="PF05916">
    <property type="entry name" value="Sld5"/>
    <property type="match status" value="1"/>
</dbReference>
<dbReference type="CDD" id="cd11710">
    <property type="entry name" value="GINS_A_psf1"/>
    <property type="match status" value="1"/>
</dbReference>
<evidence type="ECO:0000259" key="5">
    <source>
        <dbReference type="Pfam" id="PF05916"/>
    </source>
</evidence>
<dbReference type="GO" id="GO:0000811">
    <property type="term" value="C:GINS complex"/>
    <property type="evidence" value="ECO:0007669"/>
    <property type="project" value="InterPro"/>
</dbReference>
<protein>
    <recommendedName>
        <fullName evidence="5">GINS subunit domain-containing protein</fullName>
    </recommendedName>
</protein>
<dbReference type="InterPro" id="IPR036224">
    <property type="entry name" value="GINS_bundle-like_dom_sf"/>
</dbReference>
<comment type="similarity">
    <text evidence="2">Belongs to the GINS1/PSF1 family.</text>
</comment>
<feature type="domain" description="GINS subunit" evidence="5">
    <location>
        <begin position="41"/>
        <end position="129"/>
    </location>
</feature>
<dbReference type="Proteomes" id="UP001152797">
    <property type="component" value="Unassembled WGS sequence"/>
</dbReference>
<dbReference type="EMBL" id="CAMXCT030000202">
    <property type="protein sequence ID" value="CAL4762728.1"/>
    <property type="molecule type" value="Genomic_DNA"/>
</dbReference>
<keyword evidence="3" id="KW-0235">DNA replication</keyword>
<comment type="caution">
    <text evidence="6">The sequence shown here is derived from an EMBL/GenBank/DDBJ whole genome shotgun (WGS) entry which is preliminary data.</text>
</comment>
<gene>
    <name evidence="6" type="ORF">C1SCF055_LOCUS3746</name>
</gene>
<dbReference type="GO" id="GO:1902983">
    <property type="term" value="P:DNA strand elongation involved in mitotic DNA replication"/>
    <property type="evidence" value="ECO:0007669"/>
    <property type="project" value="TreeGrafter"/>
</dbReference>